<protein>
    <submittedName>
        <fullName evidence="2">32267_t:CDS:1</fullName>
    </submittedName>
</protein>
<evidence type="ECO:0000256" key="1">
    <source>
        <dbReference type="SAM" id="MobiDB-lite"/>
    </source>
</evidence>
<accession>A0ABN7V3R5</accession>
<evidence type="ECO:0000313" key="2">
    <source>
        <dbReference type="EMBL" id="CAG8727046.1"/>
    </source>
</evidence>
<feature type="region of interest" description="Disordered" evidence="1">
    <location>
        <begin position="39"/>
        <end position="62"/>
    </location>
</feature>
<reference evidence="2 3" key="1">
    <citation type="submission" date="2021-06" db="EMBL/GenBank/DDBJ databases">
        <authorList>
            <person name="Kallberg Y."/>
            <person name="Tangrot J."/>
            <person name="Rosling A."/>
        </authorList>
    </citation>
    <scope>NUCLEOTIDE SEQUENCE [LARGE SCALE GENOMIC DNA]</scope>
    <source>
        <strain evidence="2 3">120-4 pot B 10/14</strain>
    </source>
</reference>
<name>A0ABN7V3R5_GIGMA</name>
<organism evidence="2 3">
    <name type="scientific">Gigaspora margarita</name>
    <dbReference type="NCBI Taxonomy" id="4874"/>
    <lineage>
        <taxon>Eukaryota</taxon>
        <taxon>Fungi</taxon>
        <taxon>Fungi incertae sedis</taxon>
        <taxon>Mucoromycota</taxon>
        <taxon>Glomeromycotina</taxon>
        <taxon>Glomeromycetes</taxon>
        <taxon>Diversisporales</taxon>
        <taxon>Gigasporaceae</taxon>
        <taxon>Gigaspora</taxon>
    </lineage>
</organism>
<gene>
    <name evidence="2" type="ORF">GMARGA_LOCUS14025</name>
</gene>
<feature type="compositionally biased region" description="Polar residues" evidence="1">
    <location>
        <begin position="52"/>
        <end position="62"/>
    </location>
</feature>
<dbReference type="EMBL" id="CAJVQB010009135">
    <property type="protein sequence ID" value="CAG8727046.1"/>
    <property type="molecule type" value="Genomic_DNA"/>
</dbReference>
<sequence>MNEDKISSTCSSDDVLFELSLGLLEGVGFEAHNSNISKNVISKRKREPELPQENTNKHSSTLTKIIIQNSKCSKKDASIISQQNTKGTISLLKDKQPLTLPKQKDIYSSQWAFNRDKTEDPESP</sequence>
<evidence type="ECO:0000313" key="3">
    <source>
        <dbReference type="Proteomes" id="UP000789901"/>
    </source>
</evidence>
<proteinExistence type="predicted"/>
<dbReference type="Proteomes" id="UP000789901">
    <property type="component" value="Unassembled WGS sequence"/>
</dbReference>
<keyword evidence="3" id="KW-1185">Reference proteome</keyword>
<comment type="caution">
    <text evidence="2">The sequence shown here is derived from an EMBL/GenBank/DDBJ whole genome shotgun (WGS) entry which is preliminary data.</text>
</comment>